<keyword evidence="2" id="KW-1185">Reference proteome</keyword>
<gene>
    <name evidence="1" type="ORF">SAY87_025736</name>
</gene>
<sequence length="148" mass="16186">MRNRGGTRHPHGASEAVEDEEAVIGCTGQHCGSCTGAVIADCVALCCCPCAVVSILNLALFKAPWMAGRRCLQRLSKRRRSKKCHFQRSCSRCGGDFLSEGMDSKIGFGLEERIRRRSFGGFEAEDDHCLEQCPVGHLSFGRVSSTDF</sequence>
<dbReference type="EMBL" id="JAXIOK010000020">
    <property type="protein sequence ID" value="KAK4746699.1"/>
    <property type="molecule type" value="Genomic_DNA"/>
</dbReference>
<proteinExistence type="predicted"/>
<dbReference type="PANTHER" id="PTHR33264">
    <property type="entry name" value="EXPRESSED PROTEIN"/>
    <property type="match status" value="1"/>
</dbReference>
<evidence type="ECO:0000313" key="2">
    <source>
        <dbReference type="Proteomes" id="UP001345219"/>
    </source>
</evidence>
<comment type="caution">
    <text evidence="1">The sequence shown here is derived from an EMBL/GenBank/DDBJ whole genome shotgun (WGS) entry which is preliminary data.</text>
</comment>
<dbReference type="AlphaFoldDB" id="A0AAN7GYK9"/>
<dbReference type="Proteomes" id="UP001345219">
    <property type="component" value="Chromosome 20"/>
</dbReference>
<dbReference type="PANTHER" id="PTHR33264:SF6">
    <property type="entry name" value="OS01G0638800 PROTEIN"/>
    <property type="match status" value="1"/>
</dbReference>
<protein>
    <submittedName>
        <fullName evidence="1">Uncharacterized protein</fullName>
    </submittedName>
</protein>
<name>A0AAN7GYK9_9MYRT</name>
<accession>A0AAN7GYK9</accession>
<organism evidence="1 2">
    <name type="scientific">Trapa incisa</name>
    <dbReference type="NCBI Taxonomy" id="236973"/>
    <lineage>
        <taxon>Eukaryota</taxon>
        <taxon>Viridiplantae</taxon>
        <taxon>Streptophyta</taxon>
        <taxon>Embryophyta</taxon>
        <taxon>Tracheophyta</taxon>
        <taxon>Spermatophyta</taxon>
        <taxon>Magnoliopsida</taxon>
        <taxon>eudicotyledons</taxon>
        <taxon>Gunneridae</taxon>
        <taxon>Pentapetalae</taxon>
        <taxon>rosids</taxon>
        <taxon>malvids</taxon>
        <taxon>Myrtales</taxon>
        <taxon>Lythraceae</taxon>
        <taxon>Trapa</taxon>
    </lineage>
</organism>
<evidence type="ECO:0000313" key="1">
    <source>
        <dbReference type="EMBL" id="KAK4746699.1"/>
    </source>
</evidence>
<reference evidence="1 2" key="1">
    <citation type="journal article" date="2023" name="Hortic Res">
        <title>Pangenome of water caltrop reveals structural variations and asymmetric subgenome divergence after allopolyploidization.</title>
        <authorList>
            <person name="Zhang X."/>
            <person name="Chen Y."/>
            <person name="Wang L."/>
            <person name="Yuan Y."/>
            <person name="Fang M."/>
            <person name="Shi L."/>
            <person name="Lu R."/>
            <person name="Comes H.P."/>
            <person name="Ma Y."/>
            <person name="Chen Y."/>
            <person name="Huang G."/>
            <person name="Zhou Y."/>
            <person name="Zheng Z."/>
            <person name="Qiu Y."/>
        </authorList>
    </citation>
    <scope>NUCLEOTIDE SEQUENCE [LARGE SCALE GENOMIC DNA]</scope>
    <source>
        <tissue evidence="1">Roots</tissue>
    </source>
</reference>